<comment type="caution">
    <text evidence="3">The sequence shown here is derived from an EMBL/GenBank/DDBJ whole genome shotgun (WGS) entry which is preliminary data.</text>
</comment>
<protein>
    <submittedName>
        <fullName evidence="3">Uncharacterized protein</fullName>
    </submittedName>
</protein>
<keyword evidence="2" id="KW-0732">Signal</keyword>
<feature type="chain" id="PRO_5042044508" evidence="2">
    <location>
        <begin position="26"/>
        <end position="200"/>
    </location>
</feature>
<evidence type="ECO:0000313" key="4">
    <source>
        <dbReference type="Proteomes" id="UP001295423"/>
    </source>
</evidence>
<dbReference type="EMBL" id="CAKOGP040000113">
    <property type="protein sequence ID" value="CAJ1930493.1"/>
    <property type="molecule type" value="Genomic_DNA"/>
</dbReference>
<gene>
    <name evidence="3" type="ORF">CYCCA115_LOCUS1959</name>
</gene>
<dbReference type="AlphaFoldDB" id="A0AAD2FDL4"/>
<sequence length="200" mass="21651">MASKIISLVALLAYLSTLCFFSVEARTLMGGPSMSFVCPSHTSQFSPMLVSRGGAAAVVDAEMSDIESSDYDEEEEEEEEETLVKATQKKVTKAAKKAVASGLAASKPKKKKSRGLKLFSLPYILGAILNPFTLIQMTKGYWASLFDLNYLKENDDSSSNLRNALEAKARKGGSSNMRPGKRKMKPGQAKSLSDLPALNT</sequence>
<name>A0AAD2FDL4_9STRA</name>
<organism evidence="3 4">
    <name type="scientific">Cylindrotheca closterium</name>
    <dbReference type="NCBI Taxonomy" id="2856"/>
    <lineage>
        <taxon>Eukaryota</taxon>
        <taxon>Sar</taxon>
        <taxon>Stramenopiles</taxon>
        <taxon>Ochrophyta</taxon>
        <taxon>Bacillariophyta</taxon>
        <taxon>Bacillariophyceae</taxon>
        <taxon>Bacillariophycidae</taxon>
        <taxon>Bacillariales</taxon>
        <taxon>Bacillariaceae</taxon>
        <taxon>Cylindrotheca</taxon>
    </lineage>
</organism>
<feature type="signal peptide" evidence="2">
    <location>
        <begin position="1"/>
        <end position="25"/>
    </location>
</feature>
<accession>A0AAD2FDL4</accession>
<evidence type="ECO:0000256" key="1">
    <source>
        <dbReference type="SAM" id="MobiDB-lite"/>
    </source>
</evidence>
<reference evidence="3" key="1">
    <citation type="submission" date="2023-08" db="EMBL/GenBank/DDBJ databases">
        <authorList>
            <person name="Audoor S."/>
            <person name="Bilcke G."/>
        </authorList>
    </citation>
    <scope>NUCLEOTIDE SEQUENCE</scope>
</reference>
<proteinExistence type="predicted"/>
<dbReference type="Proteomes" id="UP001295423">
    <property type="component" value="Unassembled WGS sequence"/>
</dbReference>
<evidence type="ECO:0000256" key="2">
    <source>
        <dbReference type="SAM" id="SignalP"/>
    </source>
</evidence>
<feature type="region of interest" description="Disordered" evidence="1">
    <location>
        <begin position="166"/>
        <end position="200"/>
    </location>
</feature>
<evidence type="ECO:0000313" key="3">
    <source>
        <dbReference type="EMBL" id="CAJ1930493.1"/>
    </source>
</evidence>
<keyword evidence="4" id="KW-1185">Reference proteome</keyword>